<evidence type="ECO:0000313" key="8">
    <source>
        <dbReference type="Proteomes" id="UP000245872"/>
    </source>
</evidence>
<evidence type="ECO:0000259" key="6">
    <source>
        <dbReference type="SMART" id="SM00732"/>
    </source>
</evidence>
<dbReference type="PANTHER" id="PTHR33317:SF4">
    <property type="entry name" value="POLYNUCLEOTIDYL TRANSFERASE, RIBONUCLEASE H-LIKE SUPERFAMILY PROTEIN"/>
    <property type="match status" value="1"/>
</dbReference>
<dbReference type="GO" id="GO:0000967">
    <property type="term" value="P:rRNA 5'-end processing"/>
    <property type="evidence" value="ECO:0007669"/>
    <property type="project" value="UniProtKB-UniRule"/>
</dbReference>
<evidence type="ECO:0000256" key="2">
    <source>
        <dbReference type="ARBA" id="ARBA00022517"/>
    </source>
</evidence>
<keyword evidence="3 5" id="KW-0540">Nuclease</keyword>
<name>A0A2Z3L8H9_9BACT</name>
<dbReference type="InterPro" id="IPR005227">
    <property type="entry name" value="YqgF"/>
</dbReference>
<accession>A0A2Z3L8H9</accession>
<keyword evidence="1 5" id="KW-0963">Cytoplasm</keyword>
<evidence type="ECO:0000256" key="5">
    <source>
        <dbReference type="HAMAP-Rule" id="MF_00651"/>
    </source>
</evidence>
<dbReference type="PANTHER" id="PTHR33317">
    <property type="entry name" value="POLYNUCLEOTIDYL TRANSFERASE, RIBONUCLEASE H-LIKE SUPERFAMILY PROTEIN"/>
    <property type="match status" value="1"/>
</dbReference>
<dbReference type="InterPro" id="IPR012337">
    <property type="entry name" value="RNaseH-like_sf"/>
</dbReference>
<dbReference type="Proteomes" id="UP000245872">
    <property type="component" value="Chromosome"/>
</dbReference>
<evidence type="ECO:0000256" key="3">
    <source>
        <dbReference type="ARBA" id="ARBA00022722"/>
    </source>
</evidence>
<keyword evidence="2 5" id="KW-0690">Ribosome biogenesis</keyword>
<dbReference type="CDD" id="cd16964">
    <property type="entry name" value="YqgF"/>
    <property type="match status" value="1"/>
</dbReference>
<evidence type="ECO:0000313" key="7">
    <source>
        <dbReference type="EMBL" id="AWN81731.1"/>
    </source>
</evidence>
<dbReference type="GO" id="GO:0004518">
    <property type="term" value="F:nuclease activity"/>
    <property type="evidence" value="ECO:0007669"/>
    <property type="project" value="UniProtKB-KW"/>
</dbReference>
<dbReference type="Pfam" id="PF03652">
    <property type="entry name" value="RuvX"/>
    <property type="match status" value="1"/>
</dbReference>
<protein>
    <recommendedName>
        <fullName evidence="5">Putative pre-16S rRNA nuclease</fullName>
        <ecNumber evidence="5">3.1.-.-</ecNumber>
    </recommendedName>
</protein>
<dbReference type="RefSeq" id="WP_109997155.1">
    <property type="nucleotide sequence ID" value="NZ_CP029619.1"/>
</dbReference>
<keyword evidence="8" id="KW-1185">Reference proteome</keyword>
<gene>
    <name evidence="7" type="ORF">DK880_00403</name>
</gene>
<proteinExistence type="inferred from homology"/>
<dbReference type="EC" id="3.1.-.-" evidence="5"/>
<keyword evidence="4 5" id="KW-0378">Hydrolase</keyword>
<dbReference type="GO" id="GO:0005829">
    <property type="term" value="C:cytosol"/>
    <property type="evidence" value="ECO:0007669"/>
    <property type="project" value="TreeGrafter"/>
</dbReference>
<comment type="subcellular location">
    <subcellularLocation>
        <location evidence="5">Cytoplasm</location>
    </subcellularLocation>
</comment>
<dbReference type="InterPro" id="IPR037027">
    <property type="entry name" value="YqgF/RNaseH-like_dom_sf"/>
</dbReference>
<dbReference type="Gene3D" id="3.30.420.140">
    <property type="entry name" value="YqgF/RNase H-like domain"/>
    <property type="match status" value="1"/>
</dbReference>
<dbReference type="InterPro" id="IPR006641">
    <property type="entry name" value="YqgF/RNaseH-like_dom"/>
</dbReference>
<comment type="function">
    <text evidence="5">Could be a nuclease involved in processing of the 5'-end of pre-16S rRNA.</text>
</comment>
<reference evidence="7 8" key="1">
    <citation type="submission" date="2018-05" db="EMBL/GenBank/DDBJ databases">
        <title>Candidatus Cardinium hertigii Genome Assembly.</title>
        <authorList>
            <person name="Showmaker K.C."/>
            <person name="Walden K.O."/>
            <person name="Fields C.J."/>
            <person name="Lambert K.N."/>
            <person name="Hudson M.E."/>
        </authorList>
    </citation>
    <scope>NUCLEOTIDE SEQUENCE [LARGE SCALE GENOMIC DNA]</scope>
    <source>
        <strain evidence="8">cHgTN10</strain>
    </source>
</reference>
<evidence type="ECO:0000256" key="4">
    <source>
        <dbReference type="ARBA" id="ARBA00022801"/>
    </source>
</evidence>
<dbReference type="SUPFAM" id="SSF53098">
    <property type="entry name" value="Ribonuclease H-like"/>
    <property type="match status" value="1"/>
</dbReference>
<feature type="domain" description="YqgF/RNase H-like" evidence="6">
    <location>
        <begin position="5"/>
        <end position="103"/>
    </location>
</feature>
<dbReference type="EMBL" id="CP029619">
    <property type="protein sequence ID" value="AWN81731.1"/>
    <property type="molecule type" value="Genomic_DNA"/>
</dbReference>
<dbReference type="KEGG" id="cher:DK880_00403"/>
<organism evidence="7 8">
    <name type="scientific">Candidatus Cardinium hertigii</name>
    <dbReference type="NCBI Taxonomy" id="247481"/>
    <lineage>
        <taxon>Bacteria</taxon>
        <taxon>Pseudomonadati</taxon>
        <taxon>Bacteroidota</taxon>
        <taxon>Cytophagia</taxon>
        <taxon>Cytophagales</taxon>
        <taxon>Amoebophilaceae</taxon>
        <taxon>Candidatus Cardinium</taxon>
    </lineage>
</organism>
<sequence>MAAEGRIIAIDYGLKRVGLAATDPLQLIAAPLLALPAAALIPFLEDYLQKEAVATFVIGMPRRSDGKPSVMGSAVAGVAVQLQQRFPQQQYYYQEERFTSKLAAKALYQAGYRKKDRQNKGNIDTMSAAIILQSFLYGIGQQQLDTFVKA</sequence>
<dbReference type="SMART" id="SM00732">
    <property type="entry name" value="YqgFc"/>
    <property type="match status" value="1"/>
</dbReference>
<dbReference type="OrthoDB" id="9796140at2"/>
<dbReference type="NCBIfam" id="TIGR00250">
    <property type="entry name" value="RNAse_H_YqgF"/>
    <property type="match status" value="1"/>
</dbReference>
<dbReference type="HAMAP" id="MF_00651">
    <property type="entry name" value="Nuclease_YqgF"/>
    <property type="match status" value="1"/>
</dbReference>
<comment type="similarity">
    <text evidence="5">Belongs to the YqgF HJR family.</text>
</comment>
<evidence type="ECO:0000256" key="1">
    <source>
        <dbReference type="ARBA" id="ARBA00022490"/>
    </source>
</evidence>
<dbReference type="GO" id="GO:0016788">
    <property type="term" value="F:hydrolase activity, acting on ester bonds"/>
    <property type="evidence" value="ECO:0007669"/>
    <property type="project" value="UniProtKB-UniRule"/>
</dbReference>
<dbReference type="AlphaFoldDB" id="A0A2Z3L8H9"/>